<evidence type="ECO:0000313" key="1">
    <source>
        <dbReference type="EMBL" id="KAF3858348.1"/>
    </source>
</evidence>
<comment type="caution">
    <text evidence="1">The sequence shown here is derived from an EMBL/GenBank/DDBJ whole genome shotgun (WGS) entry which is preliminary data.</text>
</comment>
<dbReference type="AlphaFoldDB" id="A0A7J5ZDD8"/>
<evidence type="ECO:0000313" key="2">
    <source>
        <dbReference type="Proteomes" id="UP000518266"/>
    </source>
</evidence>
<keyword evidence="2" id="KW-1185">Reference proteome</keyword>
<accession>A0A7J5ZDD8</accession>
<reference evidence="1 2" key="1">
    <citation type="submission" date="2020-03" db="EMBL/GenBank/DDBJ databases">
        <title>Dissostichus mawsoni Genome sequencing and assembly.</title>
        <authorList>
            <person name="Park H."/>
        </authorList>
    </citation>
    <scope>NUCLEOTIDE SEQUENCE [LARGE SCALE GENOMIC DNA]</scope>
    <source>
        <strain evidence="1">DM0001</strain>
        <tissue evidence="1">Muscle</tissue>
    </source>
</reference>
<proteinExistence type="predicted"/>
<protein>
    <submittedName>
        <fullName evidence="1">Uncharacterized protein</fullName>
    </submittedName>
</protein>
<dbReference type="EMBL" id="JAAKFY010000004">
    <property type="protein sequence ID" value="KAF3858348.1"/>
    <property type="molecule type" value="Genomic_DNA"/>
</dbReference>
<organism evidence="1 2">
    <name type="scientific">Dissostichus mawsoni</name>
    <name type="common">Antarctic cod</name>
    <dbReference type="NCBI Taxonomy" id="36200"/>
    <lineage>
        <taxon>Eukaryota</taxon>
        <taxon>Metazoa</taxon>
        <taxon>Chordata</taxon>
        <taxon>Craniata</taxon>
        <taxon>Vertebrata</taxon>
        <taxon>Euteleostomi</taxon>
        <taxon>Actinopterygii</taxon>
        <taxon>Neopterygii</taxon>
        <taxon>Teleostei</taxon>
        <taxon>Neoteleostei</taxon>
        <taxon>Acanthomorphata</taxon>
        <taxon>Eupercaria</taxon>
        <taxon>Perciformes</taxon>
        <taxon>Notothenioidei</taxon>
        <taxon>Nototheniidae</taxon>
        <taxon>Dissostichus</taxon>
    </lineage>
</organism>
<name>A0A7J5ZDD8_DISMA</name>
<gene>
    <name evidence="1" type="ORF">F7725_011549</name>
</gene>
<dbReference type="Proteomes" id="UP000518266">
    <property type="component" value="Unassembled WGS sequence"/>
</dbReference>
<sequence length="75" mass="8118">MFNGNFQGQRVAFGALLGPVGNVGPFNVDITLTYKVYTTPAHTTLAQVFSLLQSKESITSASLVIIYHLNQWGCA</sequence>